<dbReference type="AlphaFoldDB" id="I3E3K6"/>
<name>I3E3K6_BACMM</name>
<evidence type="ECO:0008006" key="3">
    <source>
        <dbReference type="Google" id="ProtNLM"/>
    </source>
</evidence>
<protein>
    <recommendedName>
        <fullName evidence="3">Helix-turn-helix domain-containing protein</fullName>
    </recommendedName>
</protein>
<dbReference type="KEGG" id="bmet:BMMGA3_01900"/>
<dbReference type="InterPro" id="IPR036388">
    <property type="entry name" value="WH-like_DNA-bd_sf"/>
</dbReference>
<sequence>MVWVMERLVNMSKESISENHFVAVPNSLRKCIGLSANDKDVLYDILWSINDNESCFPSKSTIAERLNIGESTVGRSLNKLHSMYFLNIENRVGTSNLYSICLLEDNPYLIISELTHWYKKRYKTVDVPKNFCKSKVSKAISKYLAEKHKEYADRLFDCCSNEDYNSVLENFLEEMNKYVVNATNVKIEYKWNKEVPLF</sequence>
<reference evidence="1 2" key="1">
    <citation type="journal article" date="2015" name="BMC Genomics">
        <title>Transcriptome analysis of thermophilic methylotrophic Bacillus methanolicus MGA3 using RNA-sequencing provides detailed insights into its previously uncharted transcriptional landscape.</title>
        <authorList>
            <person name="Irla M."/>
            <person name="Neshat A."/>
            <person name="Brautaset T."/>
            <person name="Ruckert C."/>
            <person name="Kalinowski J."/>
            <person name="Wendisch V.F."/>
        </authorList>
    </citation>
    <scope>NUCLEOTIDE SEQUENCE [LARGE SCALE GENOMIC DNA]</scope>
    <source>
        <strain evidence="2">MGA3 / ATCC 53907</strain>
    </source>
</reference>
<dbReference type="Proteomes" id="UP000027602">
    <property type="component" value="Chromosome"/>
</dbReference>
<dbReference type="OrthoDB" id="2969282at2"/>
<evidence type="ECO:0000313" key="2">
    <source>
        <dbReference type="Proteomes" id="UP000027602"/>
    </source>
</evidence>
<keyword evidence="2" id="KW-1185">Reference proteome</keyword>
<dbReference type="Gene3D" id="1.10.10.10">
    <property type="entry name" value="Winged helix-like DNA-binding domain superfamily/Winged helix DNA-binding domain"/>
    <property type="match status" value="1"/>
</dbReference>
<gene>
    <name evidence="1" type="ORF">BMMGA3_01900</name>
</gene>
<organism evidence="1 2">
    <name type="scientific">Bacillus methanolicus (strain MGA3 / ATCC 53907)</name>
    <dbReference type="NCBI Taxonomy" id="796606"/>
    <lineage>
        <taxon>Bacteria</taxon>
        <taxon>Bacillati</taxon>
        <taxon>Bacillota</taxon>
        <taxon>Bacilli</taxon>
        <taxon>Bacillales</taxon>
        <taxon>Bacillaceae</taxon>
        <taxon>Bacillus</taxon>
    </lineage>
</organism>
<dbReference type="EMBL" id="CP007739">
    <property type="protein sequence ID" value="AIE58850.1"/>
    <property type="molecule type" value="Genomic_DNA"/>
</dbReference>
<dbReference type="eggNOG" id="ENOG5033K99">
    <property type="taxonomic scope" value="Bacteria"/>
</dbReference>
<evidence type="ECO:0000313" key="1">
    <source>
        <dbReference type="EMBL" id="AIE58850.1"/>
    </source>
</evidence>
<accession>I3E3K6</accession>
<dbReference type="STRING" id="796606.BMMGA3_01900"/>
<dbReference type="RefSeq" id="WP_003348324.1">
    <property type="nucleotide sequence ID" value="NZ_ADWW01000003.1"/>
</dbReference>
<dbReference type="HOGENOM" id="CLU_1375816_0_0_9"/>
<dbReference type="Pfam" id="PF13730">
    <property type="entry name" value="HTH_36"/>
    <property type="match status" value="1"/>
</dbReference>
<proteinExistence type="predicted"/>